<protein>
    <recommendedName>
        <fullName evidence="5">Thiamine diphosphokinase</fullName>
        <ecNumber evidence="5">2.7.6.2</ecNumber>
    </recommendedName>
</protein>
<dbReference type="GO" id="GO:0004788">
    <property type="term" value="F:thiamine diphosphokinase activity"/>
    <property type="evidence" value="ECO:0007669"/>
    <property type="project" value="UniProtKB-UniRule"/>
</dbReference>
<dbReference type="NCBIfam" id="TIGR01378">
    <property type="entry name" value="thi_PPkinase"/>
    <property type="match status" value="1"/>
</dbReference>
<dbReference type="STRING" id="1333662.LPB303_07875"/>
<name>A0A176TD09_9FLAO</name>
<comment type="caution">
    <text evidence="7">The sequence shown here is derived from an EMBL/GenBank/DDBJ whole genome shotgun (WGS) entry which is preliminary data.</text>
</comment>
<dbReference type="Pfam" id="PF04263">
    <property type="entry name" value="TPK_catalytic"/>
    <property type="match status" value="1"/>
</dbReference>
<dbReference type="InterPro" id="IPR006282">
    <property type="entry name" value="Thi_PPkinase"/>
</dbReference>
<dbReference type="InterPro" id="IPR036371">
    <property type="entry name" value="TPK_B1-bd_sf"/>
</dbReference>
<evidence type="ECO:0000256" key="2">
    <source>
        <dbReference type="ARBA" id="ARBA00022741"/>
    </source>
</evidence>
<dbReference type="OrthoDB" id="1132102at2"/>
<keyword evidence="4" id="KW-0067">ATP-binding</keyword>
<proteinExistence type="predicted"/>
<dbReference type="GO" id="GO:0030975">
    <property type="term" value="F:thiamine binding"/>
    <property type="evidence" value="ECO:0007669"/>
    <property type="project" value="InterPro"/>
</dbReference>
<evidence type="ECO:0000256" key="1">
    <source>
        <dbReference type="ARBA" id="ARBA00022679"/>
    </source>
</evidence>
<dbReference type="CDD" id="cd07995">
    <property type="entry name" value="TPK"/>
    <property type="match status" value="1"/>
</dbReference>
<dbReference type="InterPro" id="IPR036759">
    <property type="entry name" value="TPK_catalytic_sf"/>
</dbReference>
<evidence type="ECO:0000313" key="8">
    <source>
        <dbReference type="Proteomes" id="UP000076923"/>
    </source>
</evidence>
<dbReference type="Pfam" id="PF04265">
    <property type="entry name" value="TPK_B1_binding"/>
    <property type="match status" value="1"/>
</dbReference>
<dbReference type="GO" id="GO:0009229">
    <property type="term" value="P:thiamine diphosphate biosynthetic process"/>
    <property type="evidence" value="ECO:0007669"/>
    <property type="project" value="InterPro"/>
</dbReference>
<dbReference type="Gene3D" id="3.40.50.10240">
    <property type="entry name" value="Thiamin pyrophosphokinase, catalytic domain"/>
    <property type="match status" value="1"/>
</dbReference>
<dbReference type="GO" id="GO:0006772">
    <property type="term" value="P:thiamine metabolic process"/>
    <property type="evidence" value="ECO:0007669"/>
    <property type="project" value="UniProtKB-UniRule"/>
</dbReference>
<dbReference type="PANTHER" id="PTHR41299:SF1">
    <property type="entry name" value="THIAMINE PYROPHOSPHOKINASE"/>
    <property type="match status" value="1"/>
</dbReference>
<organism evidence="7 8">
    <name type="scientific">Polaribacter atrinae</name>
    <dbReference type="NCBI Taxonomy" id="1333662"/>
    <lineage>
        <taxon>Bacteria</taxon>
        <taxon>Pseudomonadati</taxon>
        <taxon>Bacteroidota</taxon>
        <taxon>Flavobacteriia</taxon>
        <taxon>Flavobacteriales</taxon>
        <taxon>Flavobacteriaceae</taxon>
    </lineage>
</organism>
<feature type="domain" description="Thiamin pyrophosphokinase thiamin-binding" evidence="6">
    <location>
        <begin position="129"/>
        <end position="200"/>
    </location>
</feature>
<evidence type="ECO:0000313" key="7">
    <source>
        <dbReference type="EMBL" id="OAD45305.1"/>
    </source>
</evidence>
<dbReference type="GO" id="GO:0016301">
    <property type="term" value="F:kinase activity"/>
    <property type="evidence" value="ECO:0007669"/>
    <property type="project" value="UniProtKB-KW"/>
</dbReference>
<keyword evidence="3 7" id="KW-0418">Kinase</keyword>
<evidence type="ECO:0000259" key="6">
    <source>
        <dbReference type="SMART" id="SM00983"/>
    </source>
</evidence>
<keyword evidence="8" id="KW-1185">Reference proteome</keyword>
<sequence length="205" mass="23372">MHTKKVFLLLNGEPPIAIPNLEEYEIICATDGAYQFLEKNKIKPNFISGDFDSIENIPENIPENIEVIHTPNQDFTDFDKILQILFDKGFKNVDVFGASGKEQDHFLGNLHTTIQWKNKLKLTFFDNHSRYFLADKSTTISNSAGKTISLVPFPKTKNISTLGLQYPLDKEDLTFGERIGTRNKAITNDIKITFESGELFIFINH</sequence>
<dbReference type="GO" id="GO:0005524">
    <property type="term" value="F:ATP binding"/>
    <property type="evidence" value="ECO:0007669"/>
    <property type="project" value="UniProtKB-KW"/>
</dbReference>
<dbReference type="SUPFAM" id="SSF63999">
    <property type="entry name" value="Thiamin pyrophosphokinase, catalytic domain"/>
    <property type="match status" value="1"/>
</dbReference>
<evidence type="ECO:0000256" key="5">
    <source>
        <dbReference type="NCBIfam" id="TIGR01378"/>
    </source>
</evidence>
<gene>
    <name evidence="7" type="ORF">LPB303_07875</name>
</gene>
<dbReference type="AlphaFoldDB" id="A0A176TD09"/>
<evidence type="ECO:0000256" key="4">
    <source>
        <dbReference type="ARBA" id="ARBA00022840"/>
    </source>
</evidence>
<dbReference type="SUPFAM" id="SSF63862">
    <property type="entry name" value="Thiamin pyrophosphokinase, substrate-binding domain"/>
    <property type="match status" value="1"/>
</dbReference>
<dbReference type="RefSeq" id="WP_068449484.1">
    <property type="nucleotide sequence ID" value="NZ_CANKUV010000005.1"/>
</dbReference>
<dbReference type="Proteomes" id="UP000076923">
    <property type="component" value="Unassembled WGS sequence"/>
</dbReference>
<reference evidence="7 8" key="1">
    <citation type="submission" date="2016-02" db="EMBL/GenBank/DDBJ databases">
        <title>Draft genome sequence of Polaribacter atrinae KACC17473.</title>
        <authorList>
            <person name="Shin S.-K."/>
            <person name="Yi H."/>
        </authorList>
    </citation>
    <scope>NUCLEOTIDE SEQUENCE [LARGE SCALE GENOMIC DNA]</scope>
    <source>
        <strain evidence="7 8">KACC 17473</strain>
    </source>
</reference>
<evidence type="ECO:0000256" key="3">
    <source>
        <dbReference type="ARBA" id="ARBA00022777"/>
    </source>
</evidence>
<accession>A0A176TD09</accession>
<dbReference type="InterPro" id="IPR007373">
    <property type="entry name" value="Thiamin_PyroPKinase_B1-bd"/>
</dbReference>
<dbReference type="EMBL" id="LVWE01000029">
    <property type="protein sequence ID" value="OAD45305.1"/>
    <property type="molecule type" value="Genomic_DNA"/>
</dbReference>
<dbReference type="EC" id="2.7.6.2" evidence="5"/>
<dbReference type="SMART" id="SM00983">
    <property type="entry name" value="TPK_B1_binding"/>
    <property type="match status" value="1"/>
</dbReference>
<keyword evidence="2" id="KW-0547">Nucleotide-binding</keyword>
<dbReference type="PANTHER" id="PTHR41299">
    <property type="entry name" value="THIAMINE PYROPHOSPHOKINASE"/>
    <property type="match status" value="1"/>
</dbReference>
<dbReference type="InterPro" id="IPR053149">
    <property type="entry name" value="TPK"/>
</dbReference>
<dbReference type="InterPro" id="IPR007371">
    <property type="entry name" value="TPK_catalytic"/>
</dbReference>
<keyword evidence="1" id="KW-0808">Transferase</keyword>